<feature type="region of interest" description="Disordered" evidence="1">
    <location>
        <begin position="49"/>
        <end position="87"/>
    </location>
</feature>
<feature type="region of interest" description="Disordered" evidence="1">
    <location>
        <begin position="1"/>
        <end position="28"/>
    </location>
</feature>
<organism evidence="2 3">
    <name type="scientific">Boletus edulis BED1</name>
    <dbReference type="NCBI Taxonomy" id="1328754"/>
    <lineage>
        <taxon>Eukaryota</taxon>
        <taxon>Fungi</taxon>
        <taxon>Dikarya</taxon>
        <taxon>Basidiomycota</taxon>
        <taxon>Agaricomycotina</taxon>
        <taxon>Agaricomycetes</taxon>
        <taxon>Agaricomycetidae</taxon>
        <taxon>Boletales</taxon>
        <taxon>Boletineae</taxon>
        <taxon>Boletaceae</taxon>
        <taxon>Boletoideae</taxon>
        <taxon>Boletus</taxon>
    </lineage>
</organism>
<feature type="compositionally biased region" description="Basic residues" evidence="1">
    <location>
        <begin position="134"/>
        <end position="152"/>
    </location>
</feature>
<feature type="compositionally biased region" description="Basic residues" evidence="1">
    <location>
        <begin position="1"/>
        <end position="11"/>
    </location>
</feature>
<feature type="region of interest" description="Disordered" evidence="1">
    <location>
        <begin position="134"/>
        <end position="165"/>
    </location>
</feature>
<evidence type="ECO:0000313" key="3">
    <source>
        <dbReference type="Proteomes" id="UP001194468"/>
    </source>
</evidence>
<protein>
    <submittedName>
        <fullName evidence="2">Uncharacterized protein</fullName>
    </submittedName>
</protein>
<sequence>MTVASKKKPSKYGRSQKGNISTYNAQRSYESTLFKAEQSLTADERKRIQNRAMAEGAAQTPYSEEEESVPDKGKELDPRNWGQLDLDSDELDLNVQRSVLEQWNNRQTEKQTELDKEIVIAEDREKAKYAKAFKRQRLRADRRKREKEKRSKSLTPNTQPRTALDGPVSRMIHEALTVTGSGRRESVVRVIEPVRQIAPKSYLGRALGKVKQGGSSSPSFRQFLR</sequence>
<accession>A0AAD4C7Q8</accession>
<reference evidence="2" key="1">
    <citation type="submission" date="2019-10" db="EMBL/GenBank/DDBJ databases">
        <authorList>
            <consortium name="DOE Joint Genome Institute"/>
            <person name="Kuo A."/>
            <person name="Miyauchi S."/>
            <person name="Kiss E."/>
            <person name="Drula E."/>
            <person name="Kohler A."/>
            <person name="Sanchez-Garcia M."/>
            <person name="Andreopoulos B."/>
            <person name="Barry K.W."/>
            <person name="Bonito G."/>
            <person name="Buee M."/>
            <person name="Carver A."/>
            <person name="Chen C."/>
            <person name="Cichocki N."/>
            <person name="Clum A."/>
            <person name="Culley D."/>
            <person name="Crous P.W."/>
            <person name="Fauchery L."/>
            <person name="Girlanda M."/>
            <person name="Hayes R."/>
            <person name="Keri Z."/>
            <person name="LaButti K."/>
            <person name="Lipzen A."/>
            <person name="Lombard V."/>
            <person name="Magnuson J."/>
            <person name="Maillard F."/>
            <person name="Morin E."/>
            <person name="Murat C."/>
            <person name="Nolan M."/>
            <person name="Ohm R."/>
            <person name="Pangilinan J."/>
            <person name="Pereira M."/>
            <person name="Perotto S."/>
            <person name="Peter M."/>
            <person name="Riley R."/>
            <person name="Sitrit Y."/>
            <person name="Stielow B."/>
            <person name="Szollosi G."/>
            <person name="Zifcakova L."/>
            <person name="Stursova M."/>
            <person name="Spatafora J.W."/>
            <person name="Tedersoo L."/>
            <person name="Vaario L.-M."/>
            <person name="Yamada A."/>
            <person name="Yan M."/>
            <person name="Wang P."/>
            <person name="Xu J."/>
            <person name="Bruns T."/>
            <person name="Baldrian P."/>
            <person name="Vilgalys R."/>
            <person name="Henrissat B."/>
            <person name="Grigoriev I.V."/>
            <person name="Hibbett D."/>
            <person name="Nagy L.G."/>
            <person name="Martin F.M."/>
        </authorList>
    </citation>
    <scope>NUCLEOTIDE SEQUENCE</scope>
    <source>
        <strain evidence="2">BED1</strain>
    </source>
</reference>
<comment type="caution">
    <text evidence="2">The sequence shown here is derived from an EMBL/GenBank/DDBJ whole genome shotgun (WGS) entry which is preliminary data.</text>
</comment>
<gene>
    <name evidence="2" type="ORF">L210DRAFT_3500346</name>
</gene>
<evidence type="ECO:0000313" key="2">
    <source>
        <dbReference type="EMBL" id="KAF8451189.1"/>
    </source>
</evidence>
<dbReference type="EMBL" id="WHUW01000002">
    <property type="protein sequence ID" value="KAF8451189.1"/>
    <property type="molecule type" value="Genomic_DNA"/>
</dbReference>
<evidence type="ECO:0000256" key="1">
    <source>
        <dbReference type="SAM" id="MobiDB-lite"/>
    </source>
</evidence>
<keyword evidence="3" id="KW-1185">Reference proteome</keyword>
<name>A0AAD4C7Q8_BOLED</name>
<feature type="compositionally biased region" description="Polar residues" evidence="1">
    <location>
        <begin position="16"/>
        <end position="28"/>
    </location>
</feature>
<reference evidence="2" key="2">
    <citation type="journal article" date="2020" name="Nat. Commun.">
        <title>Large-scale genome sequencing of mycorrhizal fungi provides insights into the early evolution of symbiotic traits.</title>
        <authorList>
            <person name="Miyauchi S."/>
            <person name="Kiss E."/>
            <person name="Kuo A."/>
            <person name="Drula E."/>
            <person name="Kohler A."/>
            <person name="Sanchez-Garcia M."/>
            <person name="Morin E."/>
            <person name="Andreopoulos B."/>
            <person name="Barry K.W."/>
            <person name="Bonito G."/>
            <person name="Buee M."/>
            <person name="Carver A."/>
            <person name="Chen C."/>
            <person name="Cichocki N."/>
            <person name="Clum A."/>
            <person name="Culley D."/>
            <person name="Crous P.W."/>
            <person name="Fauchery L."/>
            <person name="Girlanda M."/>
            <person name="Hayes R.D."/>
            <person name="Keri Z."/>
            <person name="LaButti K."/>
            <person name="Lipzen A."/>
            <person name="Lombard V."/>
            <person name="Magnuson J."/>
            <person name="Maillard F."/>
            <person name="Murat C."/>
            <person name="Nolan M."/>
            <person name="Ohm R.A."/>
            <person name="Pangilinan J."/>
            <person name="Pereira M.F."/>
            <person name="Perotto S."/>
            <person name="Peter M."/>
            <person name="Pfister S."/>
            <person name="Riley R."/>
            <person name="Sitrit Y."/>
            <person name="Stielow J.B."/>
            <person name="Szollosi G."/>
            <person name="Zifcakova L."/>
            <person name="Stursova M."/>
            <person name="Spatafora J.W."/>
            <person name="Tedersoo L."/>
            <person name="Vaario L.M."/>
            <person name="Yamada A."/>
            <person name="Yan M."/>
            <person name="Wang P."/>
            <person name="Xu J."/>
            <person name="Bruns T."/>
            <person name="Baldrian P."/>
            <person name="Vilgalys R."/>
            <person name="Dunand C."/>
            <person name="Henrissat B."/>
            <person name="Grigoriev I.V."/>
            <person name="Hibbett D."/>
            <person name="Nagy L.G."/>
            <person name="Martin F.M."/>
        </authorList>
    </citation>
    <scope>NUCLEOTIDE SEQUENCE</scope>
    <source>
        <strain evidence="2">BED1</strain>
    </source>
</reference>
<dbReference type="AlphaFoldDB" id="A0AAD4C7Q8"/>
<proteinExistence type="predicted"/>
<dbReference type="Proteomes" id="UP001194468">
    <property type="component" value="Unassembled WGS sequence"/>
</dbReference>
<feature type="compositionally biased region" description="Basic and acidic residues" evidence="1">
    <location>
        <begin position="69"/>
        <end position="78"/>
    </location>
</feature>